<organism evidence="2 3">
    <name type="scientific">Rhodococcoides corynebacterioides</name>
    <dbReference type="NCBI Taxonomy" id="53972"/>
    <lineage>
        <taxon>Bacteria</taxon>
        <taxon>Bacillati</taxon>
        <taxon>Actinomycetota</taxon>
        <taxon>Actinomycetes</taxon>
        <taxon>Mycobacteriales</taxon>
        <taxon>Nocardiaceae</taxon>
        <taxon>Rhodococcoides</taxon>
    </lineage>
</organism>
<dbReference type="InterPro" id="IPR010310">
    <property type="entry name" value="T7SS_ESAT-6-like"/>
</dbReference>
<evidence type="ECO:0000313" key="3">
    <source>
        <dbReference type="Proteomes" id="UP000703038"/>
    </source>
</evidence>
<dbReference type="EMBL" id="JAFBBK010000001">
    <property type="protein sequence ID" value="MBM7414094.1"/>
    <property type="molecule type" value="Genomic_DNA"/>
</dbReference>
<keyword evidence="3" id="KW-1185">Reference proteome</keyword>
<gene>
    <name evidence="2" type="ORF">JOE42_000827</name>
</gene>
<comment type="caution">
    <text evidence="2">The sequence shown here is derived from an EMBL/GenBank/DDBJ whole genome shotgun (WGS) entry which is preliminary data.</text>
</comment>
<dbReference type="NCBIfam" id="TIGR03930">
    <property type="entry name" value="WXG100_ESAT6"/>
    <property type="match status" value="1"/>
</dbReference>
<accession>A0ABS2KQ60</accession>
<dbReference type="SUPFAM" id="SSF140453">
    <property type="entry name" value="EsxAB dimer-like"/>
    <property type="match status" value="1"/>
</dbReference>
<dbReference type="RefSeq" id="WP_162246747.1">
    <property type="nucleotide sequence ID" value="NZ_JAFBBK010000001.1"/>
</dbReference>
<sequence length="100" mass="10239">MKTTVETMHVTAGKVDQLTLEIKALLDQLRGDVQAVGGSWEGAAAIAFQNVMTSWDGSANKLQLALGSIGDAIKSSGTAYGAADDDNTRTVTAAGGSLNL</sequence>
<dbReference type="Gene3D" id="1.10.287.1060">
    <property type="entry name" value="ESAT-6-like"/>
    <property type="match status" value="1"/>
</dbReference>
<dbReference type="Pfam" id="PF06013">
    <property type="entry name" value="WXG100"/>
    <property type="match status" value="1"/>
</dbReference>
<name>A0ABS2KQ60_9NOCA</name>
<evidence type="ECO:0000256" key="1">
    <source>
        <dbReference type="RuleBase" id="RU362001"/>
    </source>
</evidence>
<protein>
    <recommendedName>
        <fullName evidence="1">ESAT-6-like protein</fullName>
    </recommendedName>
</protein>
<proteinExistence type="inferred from homology"/>
<dbReference type="InterPro" id="IPR036689">
    <property type="entry name" value="ESAT-6-like_sf"/>
</dbReference>
<comment type="similarity">
    <text evidence="1">Belongs to the WXG100 family.</text>
</comment>
<dbReference type="Proteomes" id="UP000703038">
    <property type="component" value="Unassembled WGS sequence"/>
</dbReference>
<reference evidence="2 3" key="1">
    <citation type="submission" date="2021-01" db="EMBL/GenBank/DDBJ databases">
        <title>Genomics of switchgrass bacterial isolates.</title>
        <authorList>
            <person name="Shade A."/>
        </authorList>
    </citation>
    <scope>NUCLEOTIDE SEQUENCE [LARGE SCALE GENOMIC DNA]</scope>
    <source>
        <strain evidence="2 3">PvP111</strain>
    </source>
</reference>
<evidence type="ECO:0000313" key="2">
    <source>
        <dbReference type="EMBL" id="MBM7414094.1"/>
    </source>
</evidence>